<dbReference type="AlphaFoldDB" id="A0AAD5XBJ8"/>
<accession>A0AAD5XBJ8</accession>
<dbReference type="PROSITE" id="PS50132">
    <property type="entry name" value="RGS"/>
    <property type="match status" value="1"/>
</dbReference>
<protein>
    <recommendedName>
        <fullName evidence="2">RGS domain-containing protein</fullName>
    </recommendedName>
</protein>
<feature type="compositionally biased region" description="Low complexity" evidence="1">
    <location>
        <begin position="413"/>
        <end position="422"/>
    </location>
</feature>
<evidence type="ECO:0000256" key="1">
    <source>
        <dbReference type="SAM" id="MobiDB-lite"/>
    </source>
</evidence>
<feature type="region of interest" description="Disordered" evidence="1">
    <location>
        <begin position="1017"/>
        <end position="1054"/>
    </location>
</feature>
<name>A0AAD5XBJ8_9FUNG</name>
<comment type="caution">
    <text evidence="3">The sequence shown here is derived from an EMBL/GenBank/DDBJ whole genome shotgun (WGS) entry which is preliminary data.</text>
</comment>
<dbReference type="InterPro" id="IPR016137">
    <property type="entry name" value="RGS"/>
</dbReference>
<evidence type="ECO:0000313" key="4">
    <source>
        <dbReference type="Proteomes" id="UP001211907"/>
    </source>
</evidence>
<dbReference type="InterPro" id="IPR036305">
    <property type="entry name" value="RGS_sf"/>
</dbReference>
<keyword evidence="4" id="KW-1185">Reference proteome</keyword>
<dbReference type="EMBL" id="JADGJH010002807">
    <property type="protein sequence ID" value="KAJ3094712.1"/>
    <property type="molecule type" value="Genomic_DNA"/>
</dbReference>
<feature type="domain" description="RGS" evidence="2">
    <location>
        <begin position="888"/>
        <end position="954"/>
    </location>
</feature>
<organism evidence="3 4">
    <name type="scientific">Physocladia obscura</name>
    <dbReference type="NCBI Taxonomy" id="109957"/>
    <lineage>
        <taxon>Eukaryota</taxon>
        <taxon>Fungi</taxon>
        <taxon>Fungi incertae sedis</taxon>
        <taxon>Chytridiomycota</taxon>
        <taxon>Chytridiomycota incertae sedis</taxon>
        <taxon>Chytridiomycetes</taxon>
        <taxon>Chytridiales</taxon>
        <taxon>Chytriomycetaceae</taxon>
        <taxon>Physocladia</taxon>
    </lineage>
</organism>
<evidence type="ECO:0000259" key="2">
    <source>
        <dbReference type="PROSITE" id="PS50132"/>
    </source>
</evidence>
<sequence length="1054" mass="113379">MASTTPPKAPVRTAFIASARSASIKSTATTGSNASGVGIGSSGGALGLGVLGTSNSGGGFGGLGLSGRVAFEPPTPTSTPATPSSAGPLSMLYVTSVVPIYSLNDYVAPLRKGASGSGSGTGTSTVNGAANSTVGANGIGGVEDRIQFARTLRPESSEFMGLWMYAHTHGAGAALVFYKEAVLLLDALAAATPAPNNDRFVAERFSAARLVGLTPPVTRFLFASNKNTSNISSSSSSYIIPPIPPTFIPPSLRYPFESLINSHILASSSASPPLPGVSLKSRNALFQLVSSNAPLPSSVLDDVLDELLIAMFEGVYAQYVHEIGEYQHNLQVIEIPSENTADRTRAASSNSSYKQKNDDETSSIHQKILLAKTDRRTSAAQQSLAGDDPSPISKKDPTPSPNLKLPEVPLYHQQQQQSQQPSQPVFMLYSKVANDNSRELNRVMEFAGFKDRKDSEKLLLEFSRACFIKIMDKNSSSYKDFSQYAKANKFQNHINFYEQICKFDDMVACLTPTVDATLVKTYSRVRNEFGITQPLSRFIKSTQDPDPTYQRLQRLPSLPSIPCSPVPNSLKTTVIDIYGTFIGRDSRQEITFSPTRRPAVQSALQQDFLRPIETDLLDGCADEVVDALYEQCFKKYVIDNGGSMVPKSEFAGLSVFTTVAGSVTSASSTSASTGPVKKMNLKKSSANGEGFFTGFFNKPKQLSTTLQRSDSTSSASFPKSNNSGVSPGYAAAVVSPVALPTQSAVKIEMLYEIQPKKELTTQYMEVSKTRSSFLNAMRLDGLLFKQIVQFASSNRAEFKSFHTVLEDGSDTDPSAGNLKFYQAICNLEDQIASITPSENPEDAIFYRSARADGLNQSLNRFLIQSDAIDLTISTLPAIPAHPISTRLRPQFINIYTTYISETAPVDVSISTVKRVSVQLAIQQENIIPLMTNIFDDCIDEVMQTLYEQTFMRFVARKSVSSVGTGLSQQPLNGMTASTVVGEISVSTFSRKFTDTASRSGSPLVESPISNVNSPLLSSLSPVSPKNPPAPFAPSNRSLKGKARSGKGSDGVLLI</sequence>
<dbReference type="InterPro" id="IPR044926">
    <property type="entry name" value="RGS_subdomain_2"/>
</dbReference>
<reference evidence="3" key="1">
    <citation type="submission" date="2020-05" db="EMBL/GenBank/DDBJ databases">
        <title>Phylogenomic resolution of chytrid fungi.</title>
        <authorList>
            <person name="Stajich J.E."/>
            <person name="Amses K."/>
            <person name="Simmons R."/>
            <person name="Seto K."/>
            <person name="Myers J."/>
            <person name="Bonds A."/>
            <person name="Quandt C.A."/>
            <person name="Barry K."/>
            <person name="Liu P."/>
            <person name="Grigoriev I."/>
            <person name="Longcore J.E."/>
            <person name="James T.Y."/>
        </authorList>
    </citation>
    <scope>NUCLEOTIDE SEQUENCE</scope>
    <source>
        <strain evidence="3">JEL0513</strain>
    </source>
</reference>
<dbReference type="SUPFAM" id="SSF48097">
    <property type="entry name" value="Regulator of G-protein signaling, RGS"/>
    <property type="match status" value="2"/>
</dbReference>
<proteinExistence type="predicted"/>
<gene>
    <name evidence="3" type="ORF">HK100_006049</name>
</gene>
<dbReference type="Gene3D" id="1.10.167.10">
    <property type="entry name" value="Regulator of G-protein Signalling 4, domain 2"/>
    <property type="match status" value="2"/>
</dbReference>
<feature type="region of interest" description="Disordered" evidence="1">
    <location>
        <begin position="376"/>
        <end position="422"/>
    </location>
</feature>
<feature type="region of interest" description="Disordered" evidence="1">
    <location>
        <begin position="340"/>
        <end position="363"/>
    </location>
</feature>
<dbReference type="Proteomes" id="UP001211907">
    <property type="component" value="Unassembled WGS sequence"/>
</dbReference>
<evidence type="ECO:0000313" key="3">
    <source>
        <dbReference type="EMBL" id="KAJ3094712.1"/>
    </source>
</evidence>